<comment type="caution">
    <text evidence="7">The sequence shown here is derived from an EMBL/GenBank/DDBJ whole genome shotgun (WGS) entry which is preliminary data.</text>
</comment>
<dbReference type="Proteomes" id="UP000005566">
    <property type="component" value="Unassembled WGS sequence"/>
</dbReference>
<accession>H7FLU9</accession>
<dbReference type="eggNOG" id="COG0628">
    <property type="taxonomic scope" value="Bacteria"/>
</dbReference>
<evidence type="ECO:0000313" key="8">
    <source>
        <dbReference type="Proteomes" id="UP000005566"/>
    </source>
</evidence>
<name>H7FLU9_FLAFP</name>
<dbReference type="Pfam" id="PF01594">
    <property type="entry name" value="AI-2E_transport"/>
    <property type="match status" value="1"/>
</dbReference>
<keyword evidence="4 6" id="KW-1133">Transmembrane helix</keyword>
<organism evidence="7 8">
    <name type="scientific">Flavobacterium frigoris (strain PS1)</name>
    <dbReference type="NCBI Taxonomy" id="1086011"/>
    <lineage>
        <taxon>Bacteria</taxon>
        <taxon>Pseudomonadati</taxon>
        <taxon>Bacteroidota</taxon>
        <taxon>Flavobacteriia</taxon>
        <taxon>Flavobacteriales</taxon>
        <taxon>Flavobacteriaceae</taxon>
        <taxon>Flavobacterium</taxon>
    </lineage>
</organism>
<comment type="similarity">
    <text evidence="2">Belongs to the autoinducer-2 exporter (AI-2E) (TC 2.A.86) family.</text>
</comment>
<evidence type="ECO:0000256" key="1">
    <source>
        <dbReference type="ARBA" id="ARBA00004141"/>
    </source>
</evidence>
<dbReference type="PATRIC" id="fig|1086011.3.peg.142"/>
<keyword evidence="3 6" id="KW-0812">Transmembrane</keyword>
<dbReference type="EMBL" id="AHKF01000004">
    <property type="protein sequence ID" value="EIA10641.1"/>
    <property type="molecule type" value="Genomic_DNA"/>
</dbReference>
<dbReference type="PANTHER" id="PTHR21716">
    <property type="entry name" value="TRANSMEMBRANE PROTEIN"/>
    <property type="match status" value="1"/>
</dbReference>
<evidence type="ECO:0000256" key="3">
    <source>
        <dbReference type="ARBA" id="ARBA00022692"/>
    </source>
</evidence>
<keyword evidence="8" id="KW-1185">Reference proteome</keyword>
<dbReference type="InterPro" id="IPR002549">
    <property type="entry name" value="AI-2E-like"/>
</dbReference>
<feature type="transmembrane region" description="Helical" evidence="6">
    <location>
        <begin position="231"/>
        <end position="260"/>
    </location>
</feature>
<feature type="transmembrane region" description="Helical" evidence="6">
    <location>
        <begin position="168"/>
        <end position="191"/>
    </location>
</feature>
<dbReference type="OrthoDB" id="5761230at2"/>
<reference evidence="7 8" key="1">
    <citation type="journal article" date="2014" name="Acta Crystallogr. D">
        <title>Structure-based characterization and antifreeze properties of a hyperactive ice-binding protein from the Antarctic bacterium Flavobacterium frigoris PS1.</title>
        <authorList>
            <person name="Do H."/>
            <person name="Kim S.J."/>
            <person name="Kim H.J."/>
            <person name="Lee J.H."/>
        </authorList>
    </citation>
    <scope>NUCLEOTIDE SEQUENCE [LARGE SCALE GENOMIC DNA]</scope>
    <source>
        <strain evidence="7 8">PS1</strain>
    </source>
</reference>
<dbReference type="GO" id="GO:0016020">
    <property type="term" value="C:membrane"/>
    <property type="evidence" value="ECO:0007669"/>
    <property type="project" value="UniProtKB-SubCell"/>
</dbReference>
<feature type="transmembrane region" description="Helical" evidence="6">
    <location>
        <begin position="321"/>
        <end position="354"/>
    </location>
</feature>
<feature type="transmembrane region" description="Helical" evidence="6">
    <location>
        <begin position="272"/>
        <end position="300"/>
    </location>
</feature>
<dbReference type="PANTHER" id="PTHR21716:SF62">
    <property type="entry name" value="TRANSPORT PROTEIN YDBI-RELATED"/>
    <property type="match status" value="1"/>
</dbReference>
<evidence type="ECO:0000313" key="7">
    <source>
        <dbReference type="EMBL" id="EIA10641.1"/>
    </source>
</evidence>
<dbReference type="AlphaFoldDB" id="H7FLU9"/>
<feature type="transmembrane region" description="Helical" evidence="6">
    <location>
        <begin position="95"/>
        <end position="114"/>
    </location>
</feature>
<evidence type="ECO:0000256" key="2">
    <source>
        <dbReference type="ARBA" id="ARBA00009773"/>
    </source>
</evidence>
<protein>
    <recommendedName>
        <fullName evidence="9">AI-2E family transporter</fullName>
    </recommendedName>
</protein>
<proteinExistence type="inferred from homology"/>
<evidence type="ECO:0000256" key="4">
    <source>
        <dbReference type="ARBA" id="ARBA00022989"/>
    </source>
</evidence>
<keyword evidence="5 6" id="KW-0472">Membrane</keyword>
<sequence length="367" mass="40407">MKEAKKIDKIKDKTVSEVKEKENRTAQDQSSTISYSKKIWIAGAILSLMIILLVLIKFIFSILLLVLAGVLIASYFHGCANIIHKKLHFSKKWSLGISTAINILLLIAFFWFVGARLQQQATELSDTLPKTIAHLRTQMEQQPLGNKILNFLENSGNSQMTTAFVKNFFSSGFGIVSDLYIILLLAAFFIASPSLYKNGLIKLLPPNAKDKGEKILAKLNEEFKKWLQGQIFGFFFIAVLTALGLWILGLPLILTLALIAGLSNFVPNFGPVIAAIPAILLGLTQGTSIAVLVACLYVLIQIIQSAVTQPLIQQRMLSIPPALIIFGQVVMGLIAGFWGVLLATPVVVVIMTLVNKLYIERQASQIK</sequence>
<dbReference type="RefSeq" id="WP_007136324.1">
    <property type="nucleotide sequence ID" value="NZ_AHKF01000004.1"/>
</dbReference>
<feature type="transmembrane region" description="Helical" evidence="6">
    <location>
        <begin position="39"/>
        <end position="56"/>
    </location>
</feature>
<evidence type="ECO:0000256" key="6">
    <source>
        <dbReference type="SAM" id="Phobius"/>
    </source>
</evidence>
<dbReference type="GO" id="GO:0055085">
    <property type="term" value="P:transmembrane transport"/>
    <property type="evidence" value="ECO:0007669"/>
    <property type="project" value="TreeGrafter"/>
</dbReference>
<evidence type="ECO:0000256" key="5">
    <source>
        <dbReference type="ARBA" id="ARBA00023136"/>
    </source>
</evidence>
<comment type="subcellular location">
    <subcellularLocation>
        <location evidence="1">Membrane</location>
        <topology evidence="1">Multi-pass membrane protein</topology>
    </subcellularLocation>
</comment>
<evidence type="ECO:0008006" key="9">
    <source>
        <dbReference type="Google" id="ProtNLM"/>
    </source>
</evidence>
<gene>
    <name evidence="7" type="ORF">HJ01_00147</name>
</gene>